<gene>
    <name evidence="1" type="ORF">SAMN05443245_5237</name>
</gene>
<evidence type="ECO:0000313" key="1">
    <source>
        <dbReference type="EMBL" id="SDR37545.1"/>
    </source>
</evidence>
<dbReference type="OrthoDB" id="9135453at2"/>
<keyword evidence="2" id="KW-1185">Reference proteome</keyword>
<dbReference type="RefSeq" id="WP_074769992.1">
    <property type="nucleotide sequence ID" value="NZ_FNKP01000002.1"/>
</dbReference>
<proteinExistence type="predicted"/>
<evidence type="ECO:0000313" key="2">
    <source>
        <dbReference type="Proteomes" id="UP000183487"/>
    </source>
</evidence>
<accession>A0A1H1IIF5</accession>
<sequence>MNAAQVAALKDSILSMAAAIKVDRNSHNIRILNRACGDLLEATGEVFSCGEFINLQTVKLVSAMEKHEVNARILPTGLILAEEQYAGEGFPDAACELYGPYWTVVEPTMSAVREWLGY</sequence>
<name>A0A1H1IIF5_9BURK</name>
<reference evidence="2" key="1">
    <citation type="submission" date="2016-10" db="EMBL/GenBank/DDBJ databases">
        <authorList>
            <person name="Varghese N."/>
        </authorList>
    </citation>
    <scope>NUCLEOTIDE SEQUENCE [LARGE SCALE GENOMIC DNA]</scope>
    <source>
        <strain evidence="2">GAS106B</strain>
    </source>
</reference>
<dbReference type="Proteomes" id="UP000183487">
    <property type="component" value="Unassembled WGS sequence"/>
</dbReference>
<dbReference type="AlphaFoldDB" id="A0A1H1IIF5"/>
<organism evidence="1 2">
    <name type="scientific">Paraburkholderia fungorum</name>
    <dbReference type="NCBI Taxonomy" id="134537"/>
    <lineage>
        <taxon>Bacteria</taxon>
        <taxon>Pseudomonadati</taxon>
        <taxon>Pseudomonadota</taxon>
        <taxon>Betaproteobacteria</taxon>
        <taxon>Burkholderiales</taxon>
        <taxon>Burkholderiaceae</taxon>
        <taxon>Paraburkholderia</taxon>
    </lineage>
</organism>
<dbReference type="EMBL" id="FNKP01000002">
    <property type="protein sequence ID" value="SDR37545.1"/>
    <property type="molecule type" value="Genomic_DNA"/>
</dbReference>
<protein>
    <submittedName>
        <fullName evidence="1">Uncharacterized protein</fullName>
    </submittedName>
</protein>